<organism evidence="1 2">
    <name type="scientific">Eumeta variegata</name>
    <name type="common">Bagworm moth</name>
    <name type="synonym">Eumeta japonica</name>
    <dbReference type="NCBI Taxonomy" id="151549"/>
    <lineage>
        <taxon>Eukaryota</taxon>
        <taxon>Metazoa</taxon>
        <taxon>Ecdysozoa</taxon>
        <taxon>Arthropoda</taxon>
        <taxon>Hexapoda</taxon>
        <taxon>Insecta</taxon>
        <taxon>Pterygota</taxon>
        <taxon>Neoptera</taxon>
        <taxon>Endopterygota</taxon>
        <taxon>Lepidoptera</taxon>
        <taxon>Glossata</taxon>
        <taxon>Ditrysia</taxon>
        <taxon>Tineoidea</taxon>
        <taxon>Psychidae</taxon>
        <taxon>Oiketicinae</taxon>
        <taxon>Eumeta</taxon>
    </lineage>
</organism>
<gene>
    <name evidence="1" type="ORF">EVAR_74073_1</name>
</gene>
<protein>
    <submittedName>
        <fullName evidence="1">Uncharacterized protein</fullName>
    </submittedName>
</protein>
<accession>A0A4C1TPF6</accession>
<dbReference type="EMBL" id="BGZK01005880">
    <property type="protein sequence ID" value="GBP15846.1"/>
    <property type="molecule type" value="Genomic_DNA"/>
</dbReference>
<keyword evidence="2" id="KW-1185">Reference proteome</keyword>
<comment type="caution">
    <text evidence="1">The sequence shown here is derived from an EMBL/GenBank/DDBJ whole genome shotgun (WGS) entry which is preliminary data.</text>
</comment>
<proteinExistence type="predicted"/>
<evidence type="ECO:0000313" key="1">
    <source>
        <dbReference type="EMBL" id="GBP15846.1"/>
    </source>
</evidence>
<reference evidence="1 2" key="1">
    <citation type="journal article" date="2019" name="Commun. Biol.">
        <title>The bagworm genome reveals a unique fibroin gene that provides high tensile strength.</title>
        <authorList>
            <person name="Kono N."/>
            <person name="Nakamura H."/>
            <person name="Ohtoshi R."/>
            <person name="Tomita M."/>
            <person name="Numata K."/>
            <person name="Arakawa K."/>
        </authorList>
    </citation>
    <scope>NUCLEOTIDE SEQUENCE [LARGE SCALE GENOMIC DNA]</scope>
</reference>
<evidence type="ECO:0000313" key="2">
    <source>
        <dbReference type="Proteomes" id="UP000299102"/>
    </source>
</evidence>
<dbReference type="Proteomes" id="UP000299102">
    <property type="component" value="Unassembled WGS sequence"/>
</dbReference>
<sequence length="107" mass="12445">MDWALLIYSVCVCLVADEEEDDVKLLPKILIIIIVLQCCIGLGQKVCRVVAGVVVYIGVRIMVMKKFLQNSKQTDFRRLQYCWQRKWQLLPQWQVVDGRYVGTTKPK</sequence>
<dbReference type="AlphaFoldDB" id="A0A4C1TPF6"/>
<name>A0A4C1TPF6_EUMVA</name>